<proteinExistence type="predicted"/>
<feature type="region of interest" description="Disordered" evidence="3">
    <location>
        <begin position="223"/>
        <end position="265"/>
    </location>
</feature>
<dbReference type="InterPro" id="IPR036875">
    <property type="entry name" value="Znf_CCHC_sf"/>
</dbReference>
<dbReference type="InParanoid" id="F8PM45"/>
<dbReference type="GO" id="GO:0008270">
    <property type="term" value="F:zinc ion binding"/>
    <property type="evidence" value="ECO:0007669"/>
    <property type="project" value="UniProtKB-KW"/>
</dbReference>
<evidence type="ECO:0000259" key="4">
    <source>
        <dbReference type="PROSITE" id="PS50158"/>
    </source>
</evidence>
<dbReference type="SMART" id="SM00343">
    <property type="entry name" value="ZnF_C2HC"/>
    <property type="match status" value="1"/>
</dbReference>
<feature type="compositionally biased region" description="Basic and acidic residues" evidence="3">
    <location>
        <begin position="223"/>
        <end position="258"/>
    </location>
</feature>
<dbReference type="PROSITE" id="PS50158">
    <property type="entry name" value="ZF_CCHC"/>
    <property type="match status" value="1"/>
</dbReference>
<keyword evidence="2" id="KW-0479">Metal-binding</keyword>
<protein>
    <recommendedName>
        <fullName evidence="4">CCHC-type domain-containing protein</fullName>
    </recommendedName>
</protein>
<keyword evidence="2" id="KW-0862">Zinc</keyword>
<feature type="region of interest" description="Disordered" evidence="3">
    <location>
        <begin position="139"/>
        <end position="161"/>
    </location>
</feature>
<evidence type="ECO:0000313" key="5">
    <source>
        <dbReference type="EMBL" id="EGO02677.1"/>
    </source>
</evidence>
<dbReference type="EMBL" id="GL945476">
    <property type="protein sequence ID" value="EGO02677.1"/>
    <property type="molecule type" value="Genomic_DNA"/>
</dbReference>
<evidence type="ECO:0000256" key="3">
    <source>
        <dbReference type="SAM" id="MobiDB-lite"/>
    </source>
</evidence>
<gene>
    <name evidence="5" type="ORF">SERLA73DRAFT_150332</name>
</gene>
<dbReference type="AlphaFoldDB" id="F8PM45"/>
<evidence type="ECO:0000256" key="1">
    <source>
        <dbReference type="ARBA" id="ARBA00022664"/>
    </source>
</evidence>
<keyword evidence="1" id="KW-0507">mRNA processing</keyword>
<feature type="compositionally biased region" description="Basic and acidic residues" evidence="3">
    <location>
        <begin position="145"/>
        <end position="154"/>
    </location>
</feature>
<dbReference type="HOGENOM" id="CLU_839807_0_0_1"/>
<dbReference type="SUPFAM" id="SSF57756">
    <property type="entry name" value="Retrovirus zinc finger-like domains"/>
    <property type="match status" value="1"/>
</dbReference>
<evidence type="ECO:0000313" key="6">
    <source>
        <dbReference type="Proteomes" id="UP000008063"/>
    </source>
</evidence>
<dbReference type="Proteomes" id="UP000008063">
    <property type="component" value="Unassembled WGS sequence"/>
</dbReference>
<reference evidence="6" key="1">
    <citation type="journal article" date="2011" name="Science">
        <title>The plant cell wall-decomposing machinery underlies the functional diversity of forest fungi.</title>
        <authorList>
            <person name="Eastwood D.C."/>
            <person name="Floudas D."/>
            <person name="Binder M."/>
            <person name="Majcherczyk A."/>
            <person name="Schneider P."/>
            <person name="Aerts A."/>
            <person name="Asiegbu F.O."/>
            <person name="Baker S.E."/>
            <person name="Barry K."/>
            <person name="Bendiksby M."/>
            <person name="Blumentritt M."/>
            <person name="Coutinho P.M."/>
            <person name="Cullen D."/>
            <person name="de Vries R.P."/>
            <person name="Gathman A."/>
            <person name="Goodell B."/>
            <person name="Henrissat B."/>
            <person name="Ihrmark K."/>
            <person name="Kauserud H."/>
            <person name="Kohler A."/>
            <person name="LaButti K."/>
            <person name="Lapidus A."/>
            <person name="Lavin J.L."/>
            <person name="Lee Y.-H."/>
            <person name="Lindquist E."/>
            <person name="Lilly W."/>
            <person name="Lucas S."/>
            <person name="Morin E."/>
            <person name="Murat C."/>
            <person name="Oguiza J.A."/>
            <person name="Park J."/>
            <person name="Pisabarro A.G."/>
            <person name="Riley R."/>
            <person name="Rosling A."/>
            <person name="Salamov A."/>
            <person name="Schmidt O."/>
            <person name="Schmutz J."/>
            <person name="Skrede I."/>
            <person name="Stenlid J."/>
            <person name="Wiebenga A."/>
            <person name="Xie X."/>
            <person name="Kuees U."/>
            <person name="Hibbett D.S."/>
            <person name="Hoffmeister D."/>
            <person name="Hoegberg N."/>
            <person name="Martin F."/>
            <person name="Grigoriev I.V."/>
            <person name="Watkinson S.C."/>
        </authorList>
    </citation>
    <scope>NUCLEOTIDE SEQUENCE [LARGE SCALE GENOMIC DNA]</scope>
    <source>
        <strain evidence="6">strain S7.3</strain>
    </source>
</reference>
<evidence type="ECO:0000256" key="2">
    <source>
        <dbReference type="PROSITE-ProRule" id="PRU00047"/>
    </source>
</evidence>
<organism evidence="6">
    <name type="scientific">Serpula lacrymans var. lacrymans (strain S7.3)</name>
    <name type="common">Dry rot fungus</name>
    <dbReference type="NCBI Taxonomy" id="936435"/>
    <lineage>
        <taxon>Eukaryota</taxon>
        <taxon>Fungi</taxon>
        <taxon>Dikarya</taxon>
        <taxon>Basidiomycota</taxon>
        <taxon>Agaricomycotina</taxon>
        <taxon>Agaricomycetes</taxon>
        <taxon>Agaricomycetidae</taxon>
        <taxon>Boletales</taxon>
        <taxon>Coniophorineae</taxon>
        <taxon>Serpulaceae</taxon>
        <taxon>Serpula</taxon>
    </lineage>
</organism>
<keyword evidence="2" id="KW-0863">Zinc-finger</keyword>
<sequence length="331" mass="37432">MTDSMTNLIRALLEAGPSQTQLTILAGLTPEIQEWMQRMMEAEVARRVTEATEKEREGRMRAHQAAERVEEEAADLRRKAGYKDDFILITLLKKNMNYTVVDKLYVSRLPPNRYKEWRKLLLNYDQIWREREKEKKGYFGQMERTGTRKDDRGSKKAYSGTKDRTRTVYTGAGQPMEIDKAKYRKEGLCFKCGVKGHIRKFCPTEGKNKVDLHAMIAALSKEEETNEKDLYKESKTKKEGRNGMKDANQKRGLVKETPNKSTTAAEAAHSKITDAAAAAGRSLKSAASAADTERILIPNMAHSTEKNAVETMKDRSGAPVNEVQPMALPLV</sequence>
<dbReference type="GO" id="GO:0006397">
    <property type="term" value="P:mRNA processing"/>
    <property type="evidence" value="ECO:0007669"/>
    <property type="project" value="UniProtKB-KW"/>
</dbReference>
<dbReference type="GO" id="GO:0003676">
    <property type="term" value="F:nucleic acid binding"/>
    <property type="evidence" value="ECO:0007669"/>
    <property type="project" value="InterPro"/>
</dbReference>
<dbReference type="InterPro" id="IPR001878">
    <property type="entry name" value="Znf_CCHC"/>
</dbReference>
<dbReference type="Gene3D" id="4.10.60.10">
    <property type="entry name" value="Zinc finger, CCHC-type"/>
    <property type="match status" value="1"/>
</dbReference>
<feature type="domain" description="CCHC-type" evidence="4">
    <location>
        <begin position="189"/>
        <end position="203"/>
    </location>
</feature>
<accession>F8PM45</accession>
<keyword evidence="6" id="KW-1185">Reference proteome</keyword>
<name>F8PM45_SERL3</name>